<evidence type="ECO:0000256" key="1">
    <source>
        <dbReference type="SAM" id="MobiDB-lite"/>
    </source>
</evidence>
<feature type="transmembrane region" description="Helical" evidence="2">
    <location>
        <begin position="203"/>
        <end position="223"/>
    </location>
</feature>
<evidence type="ECO:0000256" key="3">
    <source>
        <dbReference type="SAM" id="SignalP"/>
    </source>
</evidence>
<keyword evidence="3" id="KW-0732">Signal</keyword>
<proteinExistence type="predicted"/>
<reference evidence="4 5" key="1">
    <citation type="submission" date="2017-06" db="EMBL/GenBank/DDBJ databases">
        <title>Sequencing and comparative analysis of myxobacterial genomes.</title>
        <authorList>
            <person name="Rupp O."/>
            <person name="Goesmann A."/>
            <person name="Sogaard-Andersen L."/>
        </authorList>
    </citation>
    <scope>NUCLEOTIDE SEQUENCE [LARGE SCALE GENOMIC DNA]</scope>
    <source>
        <strain evidence="4 5">DSM 14697</strain>
    </source>
</reference>
<feature type="chain" id="PRO_5012964916" description="TPM domain-containing protein" evidence="3">
    <location>
        <begin position="18"/>
        <end position="307"/>
    </location>
</feature>
<dbReference type="EMBL" id="CP022203">
    <property type="protein sequence ID" value="ATB45188.1"/>
    <property type="molecule type" value="Genomic_DNA"/>
</dbReference>
<dbReference type="Proteomes" id="UP000217343">
    <property type="component" value="Chromosome"/>
</dbReference>
<gene>
    <name evidence="4" type="ORF">MYMAC_000772</name>
</gene>
<keyword evidence="2" id="KW-0472">Membrane</keyword>
<name>A0A250JNG1_9BACT</name>
<feature type="compositionally biased region" description="Pro residues" evidence="1">
    <location>
        <begin position="161"/>
        <end position="178"/>
    </location>
</feature>
<protein>
    <recommendedName>
        <fullName evidence="6">TPM domain-containing protein</fullName>
    </recommendedName>
</protein>
<sequence length="307" mass="31470">MWISLLAALTLASQAPAAAPPPPLSVLVAPPDAAGAPSHVVEFAQEHVAEQLRARGLVVVRIEGITRRLTAARRRALLRCNRTEAACIRSLGAAGKTELVLVTELGQLLSGYRTGARIYTSNDGALVTEHLIPGVREEQLLDALTQSVDAVVSVARTALRGPPPAPPQAEPPPPPPPVAAVEAEPLAPEPEPEPEVIRPLRRWSWLPAAGGAALVGVGTVFYLQAGDKYGQLDKDGTPGAPLANGDALASSGRRAQTLSRVAFGLGAAGLVAGAVMFLLPGEPALKVQPSAAVVPGGGMVGLSGTLP</sequence>
<keyword evidence="2" id="KW-0812">Transmembrane</keyword>
<evidence type="ECO:0000313" key="5">
    <source>
        <dbReference type="Proteomes" id="UP000217343"/>
    </source>
</evidence>
<organism evidence="4 5">
    <name type="scientific">Corallococcus macrosporus DSM 14697</name>
    <dbReference type="NCBI Taxonomy" id="1189310"/>
    <lineage>
        <taxon>Bacteria</taxon>
        <taxon>Pseudomonadati</taxon>
        <taxon>Myxococcota</taxon>
        <taxon>Myxococcia</taxon>
        <taxon>Myxococcales</taxon>
        <taxon>Cystobacterineae</taxon>
        <taxon>Myxococcaceae</taxon>
        <taxon>Corallococcus</taxon>
    </lineage>
</organism>
<keyword evidence="5" id="KW-1185">Reference proteome</keyword>
<feature type="signal peptide" evidence="3">
    <location>
        <begin position="1"/>
        <end position="17"/>
    </location>
</feature>
<evidence type="ECO:0000256" key="2">
    <source>
        <dbReference type="SAM" id="Phobius"/>
    </source>
</evidence>
<evidence type="ECO:0000313" key="4">
    <source>
        <dbReference type="EMBL" id="ATB45188.1"/>
    </source>
</evidence>
<feature type="region of interest" description="Disordered" evidence="1">
    <location>
        <begin position="159"/>
        <end position="194"/>
    </location>
</feature>
<keyword evidence="2" id="KW-1133">Transmembrane helix</keyword>
<evidence type="ECO:0008006" key="6">
    <source>
        <dbReference type="Google" id="ProtNLM"/>
    </source>
</evidence>
<accession>A0A250JNG1</accession>
<feature type="transmembrane region" description="Helical" evidence="2">
    <location>
        <begin position="261"/>
        <end position="279"/>
    </location>
</feature>
<dbReference type="AlphaFoldDB" id="A0A250JNG1"/>
<dbReference type="KEGG" id="mmas:MYMAC_000772"/>
<dbReference type="RefSeq" id="WP_013936092.1">
    <property type="nucleotide sequence ID" value="NZ_CP022203.1"/>
</dbReference>